<evidence type="ECO:0000313" key="2">
    <source>
        <dbReference type="Proteomes" id="UP000813461"/>
    </source>
</evidence>
<accession>A0A8K0VTV0</accession>
<keyword evidence="2" id="KW-1185">Reference proteome</keyword>
<comment type="caution">
    <text evidence="1">The sequence shown here is derived from an EMBL/GenBank/DDBJ whole genome shotgun (WGS) entry which is preliminary data.</text>
</comment>
<reference evidence="1" key="1">
    <citation type="journal article" date="2021" name="Nat. Commun.">
        <title>Genetic determinants of endophytism in the Arabidopsis root mycobiome.</title>
        <authorList>
            <person name="Mesny F."/>
            <person name="Miyauchi S."/>
            <person name="Thiergart T."/>
            <person name="Pickel B."/>
            <person name="Atanasova L."/>
            <person name="Karlsson M."/>
            <person name="Huettel B."/>
            <person name="Barry K.W."/>
            <person name="Haridas S."/>
            <person name="Chen C."/>
            <person name="Bauer D."/>
            <person name="Andreopoulos W."/>
            <person name="Pangilinan J."/>
            <person name="LaButti K."/>
            <person name="Riley R."/>
            <person name="Lipzen A."/>
            <person name="Clum A."/>
            <person name="Drula E."/>
            <person name="Henrissat B."/>
            <person name="Kohler A."/>
            <person name="Grigoriev I.V."/>
            <person name="Martin F.M."/>
            <person name="Hacquard S."/>
        </authorList>
    </citation>
    <scope>NUCLEOTIDE SEQUENCE</scope>
    <source>
        <strain evidence="1">MPI-SDFR-AT-0120</strain>
    </source>
</reference>
<gene>
    <name evidence="1" type="ORF">FB567DRAFT_610765</name>
</gene>
<dbReference type="SUPFAM" id="SSF48403">
    <property type="entry name" value="Ankyrin repeat"/>
    <property type="match status" value="1"/>
</dbReference>
<dbReference type="EMBL" id="JAGMVJ010000020">
    <property type="protein sequence ID" value="KAH7075170.1"/>
    <property type="molecule type" value="Genomic_DNA"/>
</dbReference>
<organism evidence="1 2">
    <name type="scientific">Paraphoma chrysanthemicola</name>
    <dbReference type="NCBI Taxonomy" id="798071"/>
    <lineage>
        <taxon>Eukaryota</taxon>
        <taxon>Fungi</taxon>
        <taxon>Dikarya</taxon>
        <taxon>Ascomycota</taxon>
        <taxon>Pezizomycotina</taxon>
        <taxon>Dothideomycetes</taxon>
        <taxon>Pleosporomycetidae</taxon>
        <taxon>Pleosporales</taxon>
        <taxon>Pleosporineae</taxon>
        <taxon>Phaeosphaeriaceae</taxon>
        <taxon>Paraphoma</taxon>
    </lineage>
</organism>
<dbReference type="Gene3D" id="1.25.40.20">
    <property type="entry name" value="Ankyrin repeat-containing domain"/>
    <property type="match status" value="1"/>
</dbReference>
<dbReference type="AlphaFoldDB" id="A0A8K0VTV0"/>
<dbReference type="InterPro" id="IPR036770">
    <property type="entry name" value="Ankyrin_rpt-contain_sf"/>
</dbReference>
<sequence>MDPVSVLSIASAAGNLAFKCGTIVQTLHCLIERYRQAELTILSVIQGCRTVELAWSRIERWAANNLDGLDDYEELGERLQMSIYAGQLFMAELEKDLASLKPTPRYSTLRRRTKILWNDALLREHQDRIHRQVCALTLLLEVMQLPSGPDRAEMLSIKEPVFQSVEESVRSIVPTRLSHCSGDAASVHSIESCELGYTPFEFENDLFTSYVYKRNFRVAQLPVHQVQRKPTIRHAKTLIEKSAAYSDDTAVNCNTNQDLDIETDLSSTANGSVTNSDYAEGIKHTQHLLSDEVTKEPSSIYFGMEDIFDNIQRDLSRVASVCTDSRNSVADSASQITIMSFDAGPAELQLARVVIGIEREPVPKPSKLAIDPVSTQCAVAPEYETSVVRQDWENSLIGPGIYTAASNQSVDLFSQLRQGDTGAAVVLARDQIWCKMLNHPVNNLVCPDVALMLECLYAHERSLFGVMMQVLGLMRGTGFMDDLADGFMKSNTRLLAIEDATSLSVQTCWAQSIRGDPTIAHAAAFRDLAASTGILECVPTALQLACVAKKEHVVEYLLSLGQPLVPLNWTVHPFILATKRRCRPILELFFERAKDSVSSLIQDLALAMVVNQDCALSEDWLDANQNDNKRVGADLSLITLLLNNGASPNTKDQDGVSVLSMAIKAAYSQNPFSLQIVDILLRRGARCDQQEQQLMAKGPPKVSELLVRHRRLIIQQKPEKPFWSNQSSQLPFSASTLSSR</sequence>
<evidence type="ECO:0008006" key="3">
    <source>
        <dbReference type="Google" id="ProtNLM"/>
    </source>
</evidence>
<proteinExistence type="predicted"/>
<name>A0A8K0VTV0_9PLEO</name>
<evidence type="ECO:0000313" key="1">
    <source>
        <dbReference type="EMBL" id="KAH7075170.1"/>
    </source>
</evidence>
<protein>
    <recommendedName>
        <fullName evidence="3">Ankyrin repeat protein</fullName>
    </recommendedName>
</protein>
<dbReference type="Proteomes" id="UP000813461">
    <property type="component" value="Unassembled WGS sequence"/>
</dbReference>
<dbReference type="OrthoDB" id="341259at2759"/>